<name>A0AAV1HK86_XYRNO</name>
<evidence type="ECO:0000313" key="3">
    <source>
        <dbReference type="Proteomes" id="UP001178508"/>
    </source>
</evidence>
<keyword evidence="1" id="KW-1133">Transmembrane helix</keyword>
<dbReference type="AlphaFoldDB" id="A0AAV1HK86"/>
<reference evidence="2" key="1">
    <citation type="submission" date="2023-08" db="EMBL/GenBank/DDBJ databases">
        <authorList>
            <person name="Alioto T."/>
            <person name="Alioto T."/>
            <person name="Gomez Garrido J."/>
        </authorList>
    </citation>
    <scope>NUCLEOTIDE SEQUENCE</scope>
</reference>
<dbReference type="EMBL" id="OY660886">
    <property type="protein sequence ID" value="CAJ1086352.1"/>
    <property type="molecule type" value="Genomic_DNA"/>
</dbReference>
<gene>
    <name evidence="2" type="ORF">XNOV1_A006141</name>
</gene>
<evidence type="ECO:0000313" key="2">
    <source>
        <dbReference type="EMBL" id="CAJ1086352.1"/>
    </source>
</evidence>
<dbReference type="Proteomes" id="UP001178508">
    <property type="component" value="Chromosome 23"/>
</dbReference>
<feature type="transmembrane region" description="Helical" evidence="1">
    <location>
        <begin position="70"/>
        <end position="91"/>
    </location>
</feature>
<evidence type="ECO:0000256" key="1">
    <source>
        <dbReference type="SAM" id="Phobius"/>
    </source>
</evidence>
<proteinExistence type="predicted"/>
<organism evidence="2 3">
    <name type="scientific">Xyrichtys novacula</name>
    <name type="common">Pearly razorfish</name>
    <name type="synonym">Hemipteronotus novacula</name>
    <dbReference type="NCBI Taxonomy" id="13765"/>
    <lineage>
        <taxon>Eukaryota</taxon>
        <taxon>Metazoa</taxon>
        <taxon>Chordata</taxon>
        <taxon>Craniata</taxon>
        <taxon>Vertebrata</taxon>
        <taxon>Euteleostomi</taxon>
        <taxon>Actinopterygii</taxon>
        <taxon>Neopterygii</taxon>
        <taxon>Teleostei</taxon>
        <taxon>Neoteleostei</taxon>
        <taxon>Acanthomorphata</taxon>
        <taxon>Eupercaria</taxon>
        <taxon>Labriformes</taxon>
        <taxon>Labridae</taxon>
        <taxon>Xyrichtys</taxon>
    </lineage>
</organism>
<keyword evidence="3" id="KW-1185">Reference proteome</keyword>
<keyword evidence="1" id="KW-0812">Transmembrane</keyword>
<accession>A0AAV1HK86</accession>
<protein>
    <submittedName>
        <fullName evidence="2">Uncharacterized protein</fullName>
    </submittedName>
</protein>
<sequence>MFTENSCLNRHLGGIKTTFFMSQRECVSVCVQVCVGWRFGHLHRQTLCFGSVRLSLRGQTGAKNNVGNGLLLHFCLLSGLFLCALSVRLVFSWTLERYLRRAEVWRDQGTGLERREVVMGTEWQLTAKPSCLSSLSPSPSHLLTRTHVVNRRPAHNQASAQVVSMGSQWPAVQNKQPHWQKQNSL</sequence>
<keyword evidence="1" id="KW-0472">Membrane</keyword>